<evidence type="ECO:0000313" key="10">
    <source>
        <dbReference type="Proteomes" id="UP000030161"/>
    </source>
</evidence>
<keyword evidence="4" id="KW-1015">Disulfide bond</keyword>
<sequence length="156" mass="17779">MDYFQTEKTTETRQQRQQKKRPVRNSIICTLSLSYQPNFVMSSLIGWLSSWFQNEPITPELKKEIESNINSHKVLVYSKSYCPYCTSTKTLLQSLNQDYKVIELDQIPKGSAIQNGLQELTGQRTVPNVFINGKHIGGNSDIQALHSQGKLKPLFG</sequence>
<evidence type="ECO:0000256" key="7">
    <source>
        <dbReference type="ARBA" id="ARBA00047960"/>
    </source>
</evidence>
<dbReference type="AlphaFoldDB" id="A0AB34PPF6"/>
<comment type="catalytic activity">
    <reaction evidence="7">
        <text>RX + glutathione = an S-substituted glutathione + a halide anion + H(+)</text>
        <dbReference type="Rhea" id="RHEA:16437"/>
        <dbReference type="ChEBI" id="CHEBI:15378"/>
        <dbReference type="ChEBI" id="CHEBI:16042"/>
        <dbReference type="ChEBI" id="CHEBI:17792"/>
        <dbReference type="ChEBI" id="CHEBI:57925"/>
        <dbReference type="ChEBI" id="CHEBI:90779"/>
        <dbReference type="EC" id="2.5.1.18"/>
    </reaction>
</comment>
<comment type="catalytic activity">
    <reaction evidence="6">
        <text>1-chloro-2,4-dinitrobenzene + glutathione = 2,4-dinitrophenyl-S-glutathione + chloride + H(+)</text>
        <dbReference type="Rhea" id="RHEA:51220"/>
        <dbReference type="ChEBI" id="CHEBI:15378"/>
        <dbReference type="ChEBI" id="CHEBI:17996"/>
        <dbReference type="ChEBI" id="CHEBI:34718"/>
        <dbReference type="ChEBI" id="CHEBI:57925"/>
        <dbReference type="ChEBI" id="CHEBI:133977"/>
        <dbReference type="EC" id="2.5.1.18"/>
    </reaction>
</comment>
<organism evidence="9 10">
    <name type="scientific">Candida albicans P78048</name>
    <dbReference type="NCBI Taxonomy" id="1094989"/>
    <lineage>
        <taxon>Eukaryota</taxon>
        <taxon>Fungi</taxon>
        <taxon>Dikarya</taxon>
        <taxon>Ascomycota</taxon>
        <taxon>Saccharomycotina</taxon>
        <taxon>Pichiomycetes</taxon>
        <taxon>Debaryomycetaceae</taxon>
        <taxon>Candida/Lodderomyces clade</taxon>
        <taxon>Candida</taxon>
    </lineage>
</organism>
<comment type="catalytic activity">
    <reaction evidence="1">
        <text>2 glutathione + H2O2 = glutathione disulfide + 2 H2O</text>
        <dbReference type="Rhea" id="RHEA:16833"/>
        <dbReference type="ChEBI" id="CHEBI:15377"/>
        <dbReference type="ChEBI" id="CHEBI:16240"/>
        <dbReference type="ChEBI" id="CHEBI:57925"/>
        <dbReference type="ChEBI" id="CHEBI:58297"/>
        <dbReference type="EC" id="1.11.1.9"/>
    </reaction>
</comment>
<dbReference type="InterPro" id="IPR014025">
    <property type="entry name" value="Glutaredoxin_subgr"/>
</dbReference>
<dbReference type="GO" id="GO:0004602">
    <property type="term" value="F:glutathione peroxidase activity"/>
    <property type="evidence" value="ECO:0007669"/>
    <property type="project" value="UniProtKB-EC"/>
</dbReference>
<dbReference type="GO" id="GO:0034599">
    <property type="term" value="P:cellular response to oxidative stress"/>
    <property type="evidence" value="ECO:0007669"/>
    <property type="project" value="TreeGrafter"/>
</dbReference>
<dbReference type="PROSITE" id="PS51354">
    <property type="entry name" value="GLUTAREDOXIN_2"/>
    <property type="match status" value="1"/>
</dbReference>
<name>A0AB34PPF6_CANAX</name>
<accession>A0AB34PPF6</accession>
<dbReference type="PANTHER" id="PTHR45694:SF26">
    <property type="entry name" value="GRX1P"/>
    <property type="match status" value="1"/>
</dbReference>
<dbReference type="Gene3D" id="3.40.30.10">
    <property type="entry name" value="Glutaredoxin"/>
    <property type="match status" value="1"/>
</dbReference>
<dbReference type="InterPro" id="IPR002109">
    <property type="entry name" value="Glutaredoxin"/>
</dbReference>
<dbReference type="InterPro" id="IPR036249">
    <property type="entry name" value="Thioredoxin-like_sf"/>
</dbReference>
<dbReference type="Proteomes" id="UP000030161">
    <property type="component" value="Unassembled WGS sequence"/>
</dbReference>
<dbReference type="CDD" id="cd03419">
    <property type="entry name" value="GRX_GRXh_1_2_like"/>
    <property type="match status" value="1"/>
</dbReference>
<comment type="caution">
    <text evidence="9">The sequence shown here is derived from an EMBL/GenBank/DDBJ whole genome shotgun (WGS) entry which is preliminary data.</text>
</comment>
<keyword evidence="3" id="KW-0249">Electron transport</keyword>
<evidence type="ECO:0000313" key="9">
    <source>
        <dbReference type="EMBL" id="KGR05177.1"/>
    </source>
</evidence>
<dbReference type="SUPFAM" id="SSF52833">
    <property type="entry name" value="Thioredoxin-like"/>
    <property type="match status" value="1"/>
</dbReference>
<dbReference type="PRINTS" id="PR00160">
    <property type="entry name" value="GLUTAREDOXIN"/>
</dbReference>
<dbReference type="GO" id="GO:0004364">
    <property type="term" value="F:glutathione transferase activity"/>
    <property type="evidence" value="ECO:0007669"/>
    <property type="project" value="UniProtKB-EC"/>
</dbReference>
<dbReference type="PROSITE" id="PS00195">
    <property type="entry name" value="GLUTAREDOXIN_1"/>
    <property type="match status" value="1"/>
</dbReference>
<dbReference type="PANTHER" id="PTHR45694">
    <property type="entry name" value="GLUTAREDOXIN 2"/>
    <property type="match status" value="1"/>
</dbReference>
<dbReference type="InterPro" id="IPR011767">
    <property type="entry name" value="GLR_AS"/>
</dbReference>
<dbReference type="NCBIfam" id="TIGR02180">
    <property type="entry name" value="GRX_euk"/>
    <property type="match status" value="1"/>
</dbReference>
<keyword evidence="2" id="KW-0813">Transport</keyword>
<proteinExistence type="predicted"/>
<reference evidence="9 10" key="1">
    <citation type="submission" date="2013-12" db="EMBL/GenBank/DDBJ databases">
        <title>The Genome Sequence of Candida albicans P78048.</title>
        <authorList>
            <consortium name="The Broad Institute Genome Sequencing Platform"/>
            <consortium name="The Broad Institute Genome Sequencing Center for Infectious Disease"/>
            <person name="Cuomo C."/>
            <person name="Bennett R."/>
            <person name="Hirakawa M."/>
            <person name="Noverr M."/>
            <person name="Mitchell A."/>
            <person name="Young S.K."/>
            <person name="Zeng Q."/>
            <person name="Gargeya S."/>
            <person name="Fitzgerald M."/>
            <person name="Abouelleil A."/>
            <person name="Alvarado L."/>
            <person name="Berlin A.M."/>
            <person name="Chapman S.B."/>
            <person name="Dewar J."/>
            <person name="Goldberg J."/>
            <person name="Griggs A."/>
            <person name="Gujja S."/>
            <person name="Hansen M."/>
            <person name="Howarth C."/>
            <person name="Imamovic A."/>
            <person name="Larimer J."/>
            <person name="McCowan C."/>
            <person name="Murphy C."/>
            <person name="Pearson M."/>
            <person name="Priest M."/>
            <person name="Roberts A."/>
            <person name="Saif S."/>
            <person name="Shea T."/>
            <person name="Sykes S."/>
            <person name="Wortman J."/>
            <person name="Nusbaum C."/>
            <person name="Birren B."/>
        </authorList>
    </citation>
    <scope>NUCLEOTIDE SEQUENCE [LARGE SCALE GENOMIC DNA]</scope>
    <source>
        <strain evidence="9 10">P78048</strain>
    </source>
</reference>
<keyword evidence="5" id="KW-0676">Redox-active center</keyword>
<protein>
    <submittedName>
        <fullName evidence="9">Glutaredoxin</fullName>
    </submittedName>
</protein>
<dbReference type="GO" id="GO:0005737">
    <property type="term" value="C:cytoplasm"/>
    <property type="evidence" value="ECO:0007669"/>
    <property type="project" value="TreeGrafter"/>
</dbReference>
<evidence type="ECO:0000256" key="1">
    <source>
        <dbReference type="ARBA" id="ARBA00000217"/>
    </source>
</evidence>
<evidence type="ECO:0000256" key="6">
    <source>
        <dbReference type="ARBA" id="ARBA00035808"/>
    </source>
</evidence>
<evidence type="ECO:0000256" key="5">
    <source>
        <dbReference type="ARBA" id="ARBA00023284"/>
    </source>
</evidence>
<dbReference type="InterPro" id="IPR011899">
    <property type="entry name" value="Glutaredoxin_euk/vir"/>
</dbReference>
<evidence type="ECO:0000256" key="3">
    <source>
        <dbReference type="ARBA" id="ARBA00022982"/>
    </source>
</evidence>
<dbReference type="SMR" id="A0AB34PPF6"/>
<dbReference type="Pfam" id="PF00462">
    <property type="entry name" value="Glutaredoxin"/>
    <property type="match status" value="1"/>
</dbReference>
<dbReference type="FunFam" id="3.40.30.10:FF:000026">
    <property type="entry name" value="Glutaredoxin 2"/>
    <property type="match status" value="1"/>
</dbReference>
<evidence type="ECO:0000256" key="4">
    <source>
        <dbReference type="ARBA" id="ARBA00023157"/>
    </source>
</evidence>
<evidence type="ECO:0000259" key="8">
    <source>
        <dbReference type="Pfam" id="PF00462"/>
    </source>
</evidence>
<dbReference type="EMBL" id="AJIX01000040">
    <property type="protein sequence ID" value="KGR05177.1"/>
    <property type="molecule type" value="Genomic_DNA"/>
</dbReference>
<evidence type="ECO:0000256" key="2">
    <source>
        <dbReference type="ARBA" id="ARBA00022448"/>
    </source>
</evidence>
<gene>
    <name evidence="9" type="ORF">MG3_05172</name>
</gene>
<dbReference type="GO" id="GO:0015038">
    <property type="term" value="F:glutathione disulfide oxidoreductase activity"/>
    <property type="evidence" value="ECO:0007669"/>
    <property type="project" value="TreeGrafter"/>
</dbReference>
<feature type="domain" description="Glutaredoxin" evidence="8">
    <location>
        <begin position="74"/>
        <end position="136"/>
    </location>
</feature>